<dbReference type="EMBL" id="CP023344">
    <property type="protein sequence ID" value="ATC64390.1"/>
    <property type="molecule type" value="Genomic_DNA"/>
</dbReference>
<accession>A0A290QB20</accession>
<dbReference type="InterPro" id="IPR049368">
    <property type="entry name" value="FkbO_Hyg5-like_N"/>
</dbReference>
<dbReference type="Pfam" id="PF21168">
    <property type="entry name" value="FkbO_Hyg5-like_N"/>
    <property type="match status" value="1"/>
</dbReference>
<protein>
    <recommendedName>
        <fullName evidence="1">Chorismatase FkbO/Hyg5-like N-terminal domain-containing protein</fullName>
    </recommendedName>
</protein>
<dbReference type="Proteomes" id="UP000217265">
    <property type="component" value="Chromosome"/>
</dbReference>
<dbReference type="InterPro" id="IPR035959">
    <property type="entry name" value="RutC-like_sf"/>
</dbReference>
<dbReference type="AlphaFoldDB" id="A0A290QB20"/>
<evidence type="ECO:0000313" key="3">
    <source>
        <dbReference type="Proteomes" id="UP000217265"/>
    </source>
</evidence>
<keyword evidence="3" id="KW-1185">Reference proteome</keyword>
<organism evidence="2 3">
    <name type="scientific">Nibricoccus aquaticus</name>
    <dbReference type="NCBI Taxonomy" id="2576891"/>
    <lineage>
        <taxon>Bacteria</taxon>
        <taxon>Pseudomonadati</taxon>
        <taxon>Verrucomicrobiota</taxon>
        <taxon>Opitutia</taxon>
        <taxon>Opitutales</taxon>
        <taxon>Opitutaceae</taxon>
        <taxon>Nibricoccus</taxon>
    </lineage>
</organism>
<gene>
    <name evidence="2" type="ORF">CMV30_10720</name>
</gene>
<evidence type="ECO:0000259" key="1">
    <source>
        <dbReference type="Pfam" id="PF21168"/>
    </source>
</evidence>
<proteinExistence type="predicted"/>
<reference evidence="2 3" key="1">
    <citation type="submission" date="2017-09" db="EMBL/GenBank/DDBJ databases">
        <title>Complete genome sequence of Verrucomicrobial strain HZ-65, isolated from freshwater.</title>
        <authorList>
            <person name="Choi A."/>
        </authorList>
    </citation>
    <scope>NUCLEOTIDE SEQUENCE [LARGE SCALE GENOMIC DNA]</scope>
    <source>
        <strain evidence="2 3">HZ-65</strain>
    </source>
</reference>
<feature type="domain" description="Chorismatase FkbO/Hyg5-like N-terminal" evidence="1">
    <location>
        <begin position="63"/>
        <end position="170"/>
    </location>
</feature>
<dbReference type="KEGG" id="vbh:CMV30_10720"/>
<sequence>MPNGERTLSMAAIHGMTMELGVRFGPAGSAAQVRGPEIGIELPCMAGAAREEIFLGLELVTAVQGVILYRRGGLLVGHAREIFSETTVETDARRLYERVLAATGRRHLYRMWNYVPRINDQTGGLEHYRSFCKGRSLAFEAAFGAGFERQLPAASAVGSDGRTLEVIFAAGEAAPRHVENPEQVPAYLYPVEHGPRPPSFSRATVVSEGGQRWVFVSGTASIKGHTTVGAGSLRAQIEGTLDNLGLISAASGVGENLGRPEGAGGRAQWARHFKVYLRRAEDLAEARAALEGVLVFPEAGDQVSWLRSDICRAELDIEIEATLRA</sequence>
<dbReference type="Gene3D" id="3.30.1330.40">
    <property type="entry name" value="RutC-like"/>
    <property type="match status" value="1"/>
</dbReference>
<evidence type="ECO:0000313" key="2">
    <source>
        <dbReference type="EMBL" id="ATC64390.1"/>
    </source>
</evidence>
<dbReference type="SUPFAM" id="SSF55298">
    <property type="entry name" value="YjgF-like"/>
    <property type="match status" value="1"/>
</dbReference>
<name>A0A290QB20_9BACT</name>